<feature type="transmembrane region" description="Helical" evidence="2">
    <location>
        <begin position="12"/>
        <end position="33"/>
    </location>
</feature>
<proteinExistence type="predicted"/>
<evidence type="ECO:0000313" key="4">
    <source>
        <dbReference type="Proteomes" id="UP001062263"/>
    </source>
</evidence>
<feature type="transmembrane region" description="Helical" evidence="2">
    <location>
        <begin position="392"/>
        <end position="410"/>
    </location>
</feature>
<name>A0ABN6QNL8_9BACT</name>
<keyword evidence="2" id="KW-0812">Transmembrane</keyword>
<dbReference type="EMBL" id="AP025943">
    <property type="protein sequence ID" value="BDL44491.1"/>
    <property type="molecule type" value="Genomic_DNA"/>
</dbReference>
<protein>
    <recommendedName>
        <fullName evidence="5">CHASE2 domain-containing protein</fullName>
    </recommendedName>
</protein>
<evidence type="ECO:0008006" key="5">
    <source>
        <dbReference type="Google" id="ProtNLM"/>
    </source>
</evidence>
<gene>
    <name evidence="3" type="ORF">Abiwalacus_20650</name>
</gene>
<feature type="region of interest" description="Disordered" evidence="1">
    <location>
        <begin position="442"/>
        <end position="494"/>
    </location>
</feature>
<feature type="transmembrane region" description="Helical" evidence="2">
    <location>
        <begin position="367"/>
        <end position="385"/>
    </location>
</feature>
<organism evidence="3 4">
    <name type="scientific">Akkermansia biwaensis</name>
    <dbReference type="NCBI Taxonomy" id="2946555"/>
    <lineage>
        <taxon>Bacteria</taxon>
        <taxon>Pseudomonadati</taxon>
        <taxon>Verrucomicrobiota</taxon>
        <taxon>Verrucomicrobiia</taxon>
        <taxon>Verrucomicrobiales</taxon>
        <taxon>Akkermansiaceae</taxon>
        <taxon>Akkermansia</taxon>
    </lineage>
</organism>
<evidence type="ECO:0000313" key="3">
    <source>
        <dbReference type="EMBL" id="BDL44491.1"/>
    </source>
</evidence>
<keyword evidence="2" id="KW-0472">Membrane</keyword>
<evidence type="ECO:0000256" key="1">
    <source>
        <dbReference type="SAM" id="MobiDB-lite"/>
    </source>
</evidence>
<keyword evidence="4" id="KW-1185">Reference proteome</keyword>
<dbReference type="Proteomes" id="UP001062263">
    <property type="component" value="Chromosome"/>
</dbReference>
<reference evidence="3" key="1">
    <citation type="submission" date="2022-06" db="EMBL/GenBank/DDBJ databases">
        <title>Akkermansia biwalacus sp. nov., an anaerobic mucin-degrading bacterium isolated from human intestine.</title>
        <authorList>
            <person name="Kobayashi Y."/>
            <person name="Inoue S."/>
            <person name="Kawahara T."/>
            <person name="Kohda N."/>
        </authorList>
    </citation>
    <scope>NUCLEOTIDE SEQUENCE</scope>
    <source>
        <strain evidence="3">WON2089</strain>
    </source>
</reference>
<keyword evidence="2" id="KW-1133">Transmembrane helix</keyword>
<feature type="transmembrane region" description="Helical" evidence="2">
    <location>
        <begin position="416"/>
        <end position="439"/>
    </location>
</feature>
<evidence type="ECO:0000256" key="2">
    <source>
        <dbReference type="SAM" id="Phobius"/>
    </source>
</evidence>
<accession>A0ABN6QNL8</accession>
<sequence length="494" mass="54299">MAALMTLKPKFLLILSLFQLSLGLGWIFGYLLIPPTVFFYEQAAVRALQKEYHTVRTEGLNSESDIVLQPYEFFNKGQTAPLPVVSLHRESALNSFPTYPPNPMDYTVLFRHLYEQGARNVYAIAPMAWEEEPDNIVKSAVGYELDRFRHKALGRQMSESSRRASLPSGWKHLAIPPGNIIGKTDQFPRADRLVGEEPQITTEAGTLGTVVENSDLFSASQESGKSFPLFVRWGEDIIPTLPLVAALNALDLDPEDVRLIPGDTLLLGNSRSIPLDEYGRIPLAENSGPTLLDTQEVIVPVMSGLRPPDMSAVRKLLSSADAVIVSEPFTPSEAPDAQALLTAKTIRSIMGALAPAPAMLIPVAPAWVQWVIVLDVLLLATWALRFRKRGRWLLWAFCILSAPVLAWYLFSVHGVWFPVMTPVTGVLCVALAGSLIPWFSPPSHEAEEDDGEDPPPSALPENGNGAGSVLPPDNLYQEPNEVPIPHHPKKQSDS</sequence>